<comment type="caution">
    <text evidence="1">The sequence shown here is derived from an EMBL/GenBank/DDBJ whole genome shotgun (WGS) entry which is preliminary data.</text>
</comment>
<dbReference type="HOGENOM" id="CLU_055103_0_0_10"/>
<protein>
    <recommendedName>
        <fullName evidence="3">Sulfotransferase family protein</fullName>
    </recommendedName>
</protein>
<gene>
    <name evidence="1" type="ORF">HMPREF0766_11960</name>
</gene>
<dbReference type="STRING" id="525373.HMPREF0766_11960"/>
<dbReference type="GeneID" id="95430366"/>
<sequence length="317" mass="37601">MKSDMLYNWIPYSLKWEENEWKVLWLDLADHIIQESFFDETIVDRRIYMRSRSKYQSQSSVEYILELADQLESIAPTAFIFHVSRCGSTLLSQCLATDASNIMIPEAPVLDEILRIEEFDETLLPLREQLFKATVKLMGQQRLAFQTKYFIKMDSWHIHFYDVLRSWYPDVPFYFLTREPNAIIASQKKRRGIHCIPGYINEKLLKVPVRPGHFENFDSFTADVLHQFYDGIREIKSKRHRLNSYYDYSWGVSEMITDFNKAIGNILGDLEEMRARLTYHSKYPDQIFQVEVPLPDSIAFEHTHTAYQQVLKQITRQ</sequence>
<proteinExistence type="predicted"/>
<dbReference type="eggNOG" id="COG1917">
    <property type="taxonomic scope" value="Bacteria"/>
</dbReference>
<dbReference type="Proteomes" id="UP000006258">
    <property type="component" value="Unassembled WGS sequence"/>
</dbReference>
<dbReference type="InterPro" id="IPR027417">
    <property type="entry name" value="P-loop_NTPase"/>
</dbReference>
<keyword evidence="2" id="KW-1185">Reference proteome</keyword>
<organism evidence="1 2">
    <name type="scientific">Sphingobacterium spiritivorum ATCC 33861</name>
    <dbReference type="NCBI Taxonomy" id="525373"/>
    <lineage>
        <taxon>Bacteria</taxon>
        <taxon>Pseudomonadati</taxon>
        <taxon>Bacteroidota</taxon>
        <taxon>Sphingobacteriia</taxon>
        <taxon>Sphingobacteriales</taxon>
        <taxon>Sphingobacteriaceae</taxon>
        <taxon>Sphingobacterium</taxon>
    </lineage>
</organism>
<evidence type="ECO:0008006" key="3">
    <source>
        <dbReference type="Google" id="ProtNLM"/>
    </source>
</evidence>
<dbReference type="AlphaFoldDB" id="D7VLW3"/>
<evidence type="ECO:0000313" key="2">
    <source>
        <dbReference type="Proteomes" id="UP000006258"/>
    </source>
</evidence>
<name>D7VLW3_SPHSI</name>
<accession>D7VLW3</accession>
<dbReference type="EMBL" id="ACHA02000010">
    <property type="protein sequence ID" value="EFK57968.1"/>
    <property type="molecule type" value="Genomic_DNA"/>
</dbReference>
<dbReference type="SUPFAM" id="SSF52540">
    <property type="entry name" value="P-loop containing nucleoside triphosphate hydrolases"/>
    <property type="match status" value="1"/>
</dbReference>
<dbReference type="Gene3D" id="3.40.50.300">
    <property type="entry name" value="P-loop containing nucleotide triphosphate hydrolases"/>
    <property type="match status" value="1"/>
</dbReference>
<evidence type="ECO:0000313" key="1">
    <source>
        <dbReference type="EMBL" id="EFK57968.1"/>
    </source>
</evidence>
<dbReference type="RefSeq" id="WP_003001044.1">
    <property type="nucleotide sequence ID" value="NZ_GL379776.1"/>
</dbReference>
<reference evidence="1" key="1">
    <citation type="submission" date="2010-07" db="EMBL/GenBank/DDBJ databases">
        <authorList>
            <person name="Muzny D."/>
            <person name="Qin X."/>
            <person name="Buhay C."/>
            <person name="Dugan-Rocha S."/>
            <person name="Ding Y."/>
            <person name="Chen G."/>
            <person name="Hawes A."/>
            <person name="Holder M."/>
            <person name="Jhangiani S."/>
            <person name="Johnson A."/>
            <person name="Khan Z."/>
            <person name="Li Z."/>
            <person name="Liu W."/>
            <person name="Liu X."/>
            <person name="Perez L."/>
            <person name="Shen H."/>
            <person name="Wang Q."/>
            <person name="Watt J."/>
            <person name="Xi L."/>
            <person name="Xin Y."/>
            <person name="Zhou J."/>
            <person name="Deng J."/>
            <person name="Jiang H."/>
            <person name="Liu Y."/>
            <person name="Qu J."/>
            <person name="Song X.-Z."/>
            <person name="Zhang L."/>
            <person name="Villasana D."/>
            <person name="Johnson A."/>
            <person name="Liu J."/>
            <person name="Liyanage D."/>
            <person name="Lorensuhewa L."/>
            <person name="Robinson T."/>
            <person name="Song A."/>
            <person name="Song B.-B."/>
            <person name="Dinh H."/>
            <person name="Thornton R."/>
            <person name="Coyle M."/>
            <person name="Francisco L."/>
            <person name="Jackson L."/>
            <person name="Javaid M."/>
            <person name="Korchina V."/>
            <person name="Kovar C."/>
            <person name="Mata R."/>
            <person name="Mathew T."/>
            <person name="Ngo R."/>
            <person name="Nguyen L."/>
            <person name="Nguyen N."/>
            <person name="Okwuonu G."/>
            <person name="Ongeri F."/>
            <person name="Pham C."/>
            <person name="Simmons D."/>
            <person name="Wilczek-Boney K."/>
            <person name="Hale W."/>
            <person name="Jakkamsetti A."/>
            <person name="Pham P."/>
            <person name="Ruth R."/>
            <person name="San Lucas F."/>
            <person name="Warren J."/>
            <person name="Zhang J."/>
            <person name="Zhao Z."/>
            <person name="Zhou C."/>
            <person name="Zhu D."/>
            <person name="Lee S."/>
            <person name="Bess C."/>
            <person name="Blankenburg K."/>
            <person name="Forbes L."/>
            <person name="Fu Q."/>
            <person name="Gubbala S."/>
            <person name="Hirani K."/>
            <person name="Jayaseelan J.C."/>
            <person name="Lara F."/>
            <person name="Munidasa M."/>
            <person name="Palculict T."/>
            <person name="Patil S."/>
            <person name="Pu L.-L."/>
            <person name="Saada N."/>
            <person name="Tang L."/>
            <person name="Weissenberger G."/>
            <person name="Zhu Y."/>
            <person name="Hemphill L."/>
            <person name="Shang Y."/>
            <person name="Youmans B."/>
            <person name="Ayvaz T."/>
            <person name="Ross M."/>
            <person name="Santibanez J."/>
            <person name="Aqrawi P."/>
            <person name="Gross S."/>
            <person name="Joshi V."/>
            <person name="Fowler G."/>
            <person name="Nazareth L."/>
            <person name="Reid J."/>
            <person name="Worley K."/>
            <person name="Petrosino J."/>
            <person name="Highlander S."/>
            <person name="Gibbs R."/>
        </authorList>
    </citation>
    <scope>NUCLEOTIDE SEQUENCE [LARGE SCALE GENOMIC DNA]</scope>
    <source>
        <strain evidence="1">ATCC 33861</strain>
    </source>
</reference>